<sequence>MSKEAIYIAVGICENGSKEVLAYTIAPTESAYNWQELLEERKDRVM</sequence>
<comment type="caution">
    <text evidence="6">The sequence shown here is derived from an EMBL/GenBank/DDBJ whole genome shotgun (WGS) entry which is preliminary data.</text>
</comment>
<comment type="function">
    <text evidence="1">Required for the transposition of the insertion element.</text>
</comment>
<dbReference type="AlphaFoldDB" id="A0AAX2CIL5"/>
<protein>
    <recommendedName>
        <fullName evidence="8">Mutator family transposase</fullName>
    </recommendedName>
</protein>
<dbReference type="GO" id="GO:0004803">
    <property type="term" value="F:transposase activity"/>
    <property type="evidence" value="ECO:0007669"/>
    <property type="project" value="InterPro"/>
</dbReference>
<comment type="similarity">
    <text evidence="2">Belongs to the transposase mutator family.</text>
</comment>
<dbReference type="EMBL" id="FMIK01000034">
    <property type="protein sequence ID" value="SCL95951.1"/>
    <property type="molecule type" value="Genomic_DNA"/>
</dbReference>
<organism evidence="6 7">
    <name type="scientific">Bacillus cytotoxicus</name>
    <dbReference type="NCBI Taxonomy" id="580165"/>
    <lineage>
        <taxon>Bacteria</taxon>
        <taxon>Bacillati</taxon>
        <taxon>Bacillota</taxon>
        <taxon>Bacilli</taxon>
        <taxon>Bacillales</taxon>
        <taxon>Bacillaceae</taxon>
        <taxon>Bacillus</taxon>
        <taxon>Bacillus cereus group</taxon>
    </lineage>
</organism>
<dbReference type="Pfam" id="PF00872">
    <property type="entry name" value="Transposase_mut"/>
    <property type="match status" value="1"/>
</dbReference>
<reference evidence="6 7" key="1">
    <citation type="submission" date="2016-08" db="EMBL/GenBank/DDBJ databases">
        <authorList>
            <person name="Loux V."/>
            <person name="Rue O."/>
        </authorList>
    </citation>
    <scope>NUCLEOTIDE SEQUENCE [LARGE SCALE GENOMIC DNA]</scope>
    <source>
        <strain evidence="6 7">AFSSA_08CEB44bac</strain>
    </source>
</reference>
<name>A0AAX2CIL5_9BACI</name>
<proteinExistence type="inferred from homology"/>
<evidence type="ECO:0008006" key="8">
    <source>
        <dbReference type="Google" id="ProtNLM"/>
    </source>
</evidence>
<dbReference type="GO" id="GO:0006313">
    <property type="term" value="P:DNA transposition"/>
    <property type="evidence" value="ECO:0007669"/>
    <property type="project" value="InterPro"/>
</dbReference>
<evidence type="ECO:0000256" key="4">
    <source>
        <dbReference type="ARBA" id="ARBA00023125"/>
    </source>
</evidence>
<keyword evidence="4" id="KW-0238">DNA-binding</keyword>
<dbReference type="Proteomes" id="UP000242164">
    <property type="component" value="Unassembled WGS sequence"/>
</dbReference>
<evidence type="ECO:0000313" key="7">
    <source>
        <dbReference type="Proteomes" id="UP000242164"/>
    </source>
</evidence>
<evidence type="ECO:0000256" key="5">
    <source>
        <dbReference type="ARBA" id="ARBA00023172"/>
    </source>
</evidence>
<dbReference type="InterPro" id="IPR001207">
    <property type="entry name" value="Transposase_mutator"/>
</dbReference>
<dbReference type="GO" id="GO:0003677">
    <property type="term" value="F:DNA binding"/>
    <property type="evidence" value="ECO:0007669"/>
    <property type="project" value="UniProtKB-KW"/>
</dbReference>
<keyword evidence="5" id="KW-0233">DNA recombination</keyword>
<keyword evidence="3" id="KW-0815">Transposition</keyword>
<evidence type="ECO:0000256" key="3">
    <source>
        <dbReference type="ARBA" id="ARBA00022578"/>
    </source>
</evidence>
<evidence type="ECO:0000256" key="1">
    <source>
        <dbReference type="ARBA" id="ARBA00002190"/>
    </source>
</evidence>
<evidence type="ECO:0000256" key="2">
    <source>
        <dbReference type="ARBA" id="ARBA00010961"/>
    </source>
</evidence>
<accession>A0AAX2CIL5</accession>
<evidence type="ECO:0000313" key="6">
    <source>
        <dbReference type="EMBL" id="SCL95951.1"/>
    </source>
</evidence>
<gene>
    <name evidence="6" type="ORF">BCB44BAC_02673</name>
</gene>